<sequence length="78" mass="9027">MTTRSTALLRVVTGTGIIPRPRWLERVLTAFDVRKSRIDLGRLTDQQLQDIGLTREQVAAEIRRNAWDAPEYFRARTC</sequence>
<dbReference type="InterPro" id="IPR009506">
    <property type="entry name" value="YjiS-like"/>
</dbReference>
<evidence type="ECO:0000313" key="2">
    <source>
        <dbReference type="EMBL" id="MCQ0971897.1"/>
    </source>
</evidence>
<organism evidence="2 3">
    <name type="scientific">Paracoccus albicereus</name>
    <dbReference type="NCBI Taxonomy" id="2922394"/>
    <lineage>
        <taxon>Bacteria</taxon>
        <taxon>Pseudomonadati</taxon>
        <taxon>Pseudomonadota</taxon>
        <taxon>Alphaproteobacteria</taxon>
        <taxon>Rhodobacterales</taxon>
        <taxon>Paracoccaceae</taxon>
        <taxon>Paracoccus</taxon>
    </lineage>
</organism>
<comment type="caution">
    <text evidence="2">The sequence shown here is derived from an EMBL/GenBank/DDBJ whole genome shotgun (WGS) entry which is preliminary data.</text>
</comment>
<proteinExistence type="predicted"/>
<keyword evidence="3" id="KW-1185">Reference proteome</keyword>
<protein>
    <submittedName>
        <fullName evidence="2">DUF1127 domain-containing protein</fullName>
    </submittedName>
</protein>
<feature type="domain" description="YjiS-like" evidence="1">
    <location>
        <begin position="35"/>
        <end position="58"/>
    </location>
</feature>
<accession>A0ABT1MUD1</accession>
<dbReference type="Proteomes" id="UP001203945">
    <property type="component" value="Unassembled WGS sequence"/>
</dbReference>
<dbReference type="RefSeq" id="WP_255330901.1">
    <property type="nucleotide sequence ID" value="NZ_JAKZEU010000006.1"/>
</dbReference>
<dbReference type="EMBL" id="JAKZEU010000006">
    <property type="protein sequence ID" value="MCQ0971897.1"/>
    <property type="molecule type" value="Genomic_DNA"/>
</dbReference>
<evidence type="ECO:0000313" key="3">
    <source>
        <dbReference type="Proteomes" id="UP001203945"/>
    </source>
</evidence>
<evidence type="ECO:0000259" key="1">
    <source>
        <dbReference type="Pfam" id="PF06568"/>
    </source>
</evidence>
<name>A0ABT1MUD1_9RHOB</name>
<dbReference type="Pfam" id="PF06568">
    <property type="entry name" value="YjiS-like"/>
    <property type="match status" value="1"/>
</dbReference>
<gene>
    <name evidence="2" type="ORF">MLD63_15855</name>
</gene>
<reference evidence="2 3" key="1">
    <citation type="submission" date="2022-03" db="EMBL/GenBank/DDBJ databases">
        <authorList>
            <person name="He Y."/>
        </authorList>
    </citation>
    <scope>NUCLEOTIDE SEQUENCE [LARGE SCALE GENOMIC DNA]</scope>
    <source>
        <strain evidence="2 3">TK19116</strain>
    </source>
</reference>